<dbReference type="AlphaFoldDB" id="A0AAW2W309"/>
<reference evidence="2" key="2">
    <citation type="journal article" date="2024" name="Plant">
        <title>Genomic evolution and insights into agronomic trait innovations of Sesamum species.</title>
        <authorList>
            <person name="Miao H."/>
            <person name="Wang L."/>
            <person name="Qu L."/>
            <person name="Liu H."/>
            <person name="Sun Y."/>
            <person name="Le M."/>
            <person name="Wang Q."/>
            <person name="Wei S."/>
            <person name="Zheng Y."/>
            <person name="Lin W."/>
            <person name="Duan Y."/>
            <person name="Cao H."/>
            <person name="Xiong S."/>
            <person name="Wang X."/>
            <person name="Wei L."/>
            <person name="Li C."/>
            <person name="Ma Q."/>
            <person name="Ju M."/>
            <person name="Zhao R."/>
            <person name="Li G."/>
            <person name="Mu C."/>
            <person name="Tian Q."/>
            <person name="Mei H."/>
            <person name="Zhang T."/>
            <person name="Gao T."/>
            <person name="Zhang H."/>
        </authorList>
    </citation>
    <scope>NUCLEOTIDE SEQUENCE</scope>
    <source>
        <strain evidence="2">G02</strain>
    </source>
</reference>
<evidence type="ECO:0000313" key="2">
    <source>
        <dbReference type="EMBL" id="KAL0435967.1"/>
    </source>
</evidence>
<evidence type="ECO:0000256" key="1">
    <source>
        <dbReference type="SAM" id="MobiDB-lite"/>
    </source>
</evidence>
<feature type="compositionally biased region" description="Pro residues" evidence="1">
    <location>
        <begin position="69"/>
        <end position="79"/>
    </location>
</feature>
<dbReference type="CDD" id="cd20404">
    <property type="entry name" value="Tudor_Agenet_AtEML-like"/>
    <property type="match status" value="1"/>
</dbReference>
<accession>A0AAW2W309</accession>
<reference evidence="2" key="1">
    <citation type="submission" date="2020-06" db="EMBL/GenBank/DDBJ databases">
        <authorList>
            <person name="Li T."/>
            <person name="Hu X."/>
            <person name="Zhang T."/>
            <person name="Song X."/>
            <person name="Zhang H."/>
            <person name="Dai N."/>
            <person name="Sheng W."/>
            <person name="Hou X."/>
            <person name="Wei L."/>
        </authorList>
    </citation>
    <scope>NUCLEOTIDE SEQUENCE</scope>
    <source>
        <strain evidence="2">G02</strain>
        <tissue evidence="2">Leaf</tissue>
    </source>
</reference>
<feature type="compositionally biased region" description="Polar residues" evidence="1">
    <location>
        <begin position="1"/>
        <end position="21"/>
    </location>
</feature>
<comment type="caution">
    <text evidence="2">The sequence shown here is derived from an EMBL/GenBank/DDBJ whole genome shotgun (WGS) entry which is preliminary data.</text>
</comment>
<gene>
    <name evidence="2" type="ORF">Sradi_0304600</name>
</gene>
<name>A0AAW2W309_SESRA</name>
<feature type="region of interest" description="Disordered" evidence="1">
    <location>
        <begin position="1"/>
        <end position="85"/>
    </location>
</feature>
<protein>
    <submittedName>
        <fullName evidence="2">DNA mismatch repair protein MSH6</fullName>
    </submittedName>
</protein>
<proteinExistence type="predicted"/>
<sequence length="157" mass="17387">MAPSRKASNGRSPLVNQQRQITAFFGKKPESSSSPSPSPSPVFSKQNPKKLESSSSPSPSLVIFKQNPNPSPSPSPITPLPLQSNRKKPVLVIGANLAASCPGNPTSDKKSYGTEVVDRRIRVYWPLDKSWYEGCVKSFDKYQESIWCSMMMLRRKC</sequence>
<dbReference type="EMBL" id="JACGWJ010000002">
    <property type="protein sequence ID" value="KAL0435967.1"/>
    <property type="molecule type" value="Genomic_DNA"/>
</dbReference>
<organism evidence="2">
    <name type="scientific">Sesamum radiatum</name>
    <name type="common">Black benniseed</name>
    <dbReference type="NCBI Taxonomy" id="300843"/>
    <lineage>
        <taxon>Eukaryota</taxon>
        <taxon>Viridiplantae</taxon>
        <taxon>Streptophyta</taxon>
        <taxon>Embryophyta</taxon>
        <taxon>Tracheophyta</taxon>
        <taxon>Spermatophyta</taxon>
        <taxon>Magnoliopsida</taxon>
        <taxon>eudicotyledons</taxon>
        <taxon>Gunneridae</taxon>
        <taxon>Pentapetalae</taxon>
        <taxon>asterids</taxon>
        <taxon>lamiids</taxon>
        <taxon>Lamiales</taxon>
        <taxon>Pedaliaceae</taxon>
        <taxon>Sesamum</taxon>
    </lineage>
</organism>